<proteinExistence type="predicted"/>
<keyword evidence="2" id="KW-1185">Reference proteome</keyword>
<organism evidence="1 2">
    <name type="scientific">Hyunsoonleella flava</name>
    <dbReference type="NCBI Taxonomy" id="2527939"/>
    <lineage>
        <taxon>Bacteria</taxon>
        <taxon>Pseudomonadati</taxon>
        <taxon>Bacteroidota</taxon>
        <taxon>Flavobacteriia</taxon>
        <taxon>Flavobacteriales</taxon>
        <taxon>Flavobacteriaceae</taxon>
    </lineage>
</organism>
<comment type="caution">
    <text evidence="1">The sequence shown here is derived from an EMBL/GenBank/DDBJ whole genome shotgun (WGS) entry which is preliminary data.</text>
</comment>
<evidence type="ECO:0000313" key="1">
    <source>
        <dbReference type="EMBL" id="TBN04045.1"/>
    </source>
</evidence>
<reference evidence="1 2" key="1">
    <citation type="submission" date="2019-02" db="EMBL/GenBank/DDBJ databases">
        <title>Hyunsoonleella sp., isolated from marine sediment.</title>
        <authorList>
            <person name="Liu B.-T."/>
        </authorList>
    </citation>
    <scope>NUCLEOTIDE SEQUENCE [LARGE SCALE GENOMIC DNA]</scope>
    <source>
        <strain evidence="1 2">T58</strain>
    </source>
</reference>
<dbReference type="OrthoDB" id="1122055at2"/>
<gene>
    <name evidence="1" type="ORF">EYD45_08520</name>
</gene>
<name>A0A4Q9FEH2_9FLAO</name>
<dbReference type="EMBL" id="SIRT01000005">
    <property type="protein sequence ID" value="TBN04045.1"/>
    <property type="molecule type" value="Genomic_DNA"/>
</dbReference>
<sequence>MNYKYSICHPDKPEIEYIDTLLNEEEVLEIAGSYPWVQQLELLHSLKDGDVCYNPSLDFVNESNKFSLGLTAQMANKSLEFSLWYNRKVQKNVLFGLLGKKVTMDVIDKWGFSKNEALSYLKIFLNRDFNKLEKLMTS</sequence>
<dbReference type="AlphaFoldDB" id="A0A4Q9FEH2"/>
<accession>A0A4Q9FEH2</accession>
<dbReference type="RefSeq" id="WP_130964116.1">
    <property type="nucleotide sequence ID" value="NZ_SIRT01000005.1"/>
</dbReference>
<evidence type="ECO:0000313" key="2">
    <source>
        <dbReference type="Proteomes" id="UP000291142"/>
    </source>
</evidence>
<protein>
    <submittedName>
        <fullName evidence="1">Uncharacterized protein</fullName>
    </submittedName>
</protein>
<dbReference type="Proteomes" id="UP000291142">
    <property type="component" value="Unassembled WGS sequence"/>
</dbReference>